<evidence type="ECO:0000256" key="2">
    <source>
        <dbReference type="SAM" id="Phobius"/>
    </source>
</evidence>
<accession>A0ABX0UAZ9</accession>
<name>A0ABX0UAZ9_9FLAO</name>
<dbReference type="Gene3D" id="3.30.930.10">
    <property type="entry name" value="Bira Bifunctional Protein, Domain 2"/>
    <property type="match status" value="1"/>
</dbReference>
<protein>
    <submittedName>
        <fullName evidence="4">BirA family biotin operon repressor/biotin-[acetyl-CoA-carboxylase] ligase</fullName>
        <ecNumber evidence="4">6.3.4.15</ecNumber>
    </submittedName>
</protein>
<dbReference type="CDD" id="cd16442">
    <property type="entry name" value="BPL"/>
    <property type="match status" value="1"/>
</dbReference>
<dbReference type="GO" id="GO:0004077">
    <property type="term" value="F:biotin--[biotin carboxyl-carrier protein] ligase activity"/>
    <property type="evidence" value="ECO:0007669"/>
    <property type="project" value="UniProtKB-EC"/>
</dbReference>
<feature type="domain" description="BPL/LPL catalytic" evidence="3">
    <location>
        <begin position="1"/>
        <end position="165"/>
    </location>
</feature>
<keyword evidence="2" id="KW-0472">Membrane</keyword>
<reference evidence="4 5" key="1">
    <citation type="submission" date="2020-03" db="EMBL/GenBank/DDBJ databases">
        <title>Genomic Encyclopedia of Type Strains, Phase IV (KMG-IV): sequencing the most valuable type-strain genomes for metagenomic binning, comparative biology and taxonomic classification.</title>
        <authorList>
            <person name="Goeker M."/>
        </authorList>
    </citation>
    <scope>NUCLEOTIDE SEQUENCE [LARGE SCALE GENOMIC DNA]</scope>
    <source>
        <strain evidence="4 5">DSM 101599</strain>
    </source>
</reference>
<feature type="transmembrane region" description="Helical" evidence="2">
    <location>
        <begin position="42"/>
        <end position="65"/>
    </location>
</feature>
<comment type="caution">
    <text evidence="4">The sequence shown here is derived from an EMBL/GenBank/DDBJ whole genome shotgun (WGS) entry which is preliminary data.</text>
</comment>
<dbReference type="InterPro" id="IPR045864">
    <property type="entry name" value="aa-tRNA-synth_II/BPL/LPL"/>
</dbReference>
<organism evidence="4 5">
    <name type="scientific">Wenyingzhuangia heitensis</name>
    <dbReference type="NCBI Taxonomy" id="1487859"/>
    <lineage>
        <taxon>Bacteria</taxon>
        <taxon>Pseudomonadati</taxon>
        <taxon>Bacteroidota</taxon>
        <taxon>Flavobacteriia</taxon>
        <taxon>Flavobacteriales</taxon>
        <taxon>Flavobacteriaceae</taxon>
        <taxon>Wenyingzhuangia</taxon>
    </lineage>
</organism>
<evidence type="ECO:0000313" key="5">
    <source>
        <dbReference type="Proteomes" id="UP000745859"/>
    </source>
</evidence>
<dbReference type="SUPFAM" id="SSF55681">
    <property type="entry name" value="Class II aaRS and biotin synthetases"/>
    <property type="match status" value="1"/>
</dbReference>
<dbReference type="PANTHER" id="PTHR12835:SF5">
    <property type="entry name" value="BIOTIN--PROTEIN LIGASE"/>
    <property type="match status" value="1"/>
</dbReference>
<keyword evidence="1 4" id="KW-0436">Ligase</keyword>
<dbReference type="PANTHER" id="PTHR12835">
    <property type="entry name" value="BIOTIN PROTEIN LIGASE"/>
    <property type="match status" value="1"/>
</dbReference>
<dbReference type="EMBL" id="JAASQL010000004">
    <property type="protein sequence ID" value="NIJ46005.1"/>
    <property type="molecule type" value="Genomic_DNA"/>
</dbReference>
<dbReference type="PROSITE" id="PS51733">
    <property type="entry name" value="BPL_LPL_CATALYTIC"/>
    <property type="match status" value="1"/>
</dbReference>
<evidence type="ECO:0000256" key="1">
    <source>
        <dbReference type="ARBA" id="ARBA00022598"/>
    </source>
</evidence>
<keyword evidence="5" id="KW-1185">Reference proteome</keyword>
<dbReference type="Proteomes" id="UP000745859">
    <property type="component" value="Unassembled WGS sequence"/>
</dbReference>
<keyword evidence="2" id="KW-0812">Transmembrane</keyword>
<dbReference type="InterPro" id="IPR004143">
    <property type="entry name" value="BPL_LPL_catalytic"/>
</dbReference>
<dbReference type="Pfam" id="PF03099">
    <property type="entry name" value="BPL_LplA_LipB"/>
    <property type="match status" value="1"/>
</dbReference>
<gene>
    <name evidence="4" type="ORF">FHR24_002483</name>
</gene>
<keyword evidence="2" id="KW-1133">Transmembrane helix</keyword>
<dbReference type="InterPro" id="IPR004408">
    <property type="entry name" value="Biotin_CoA_COase_ligase"/>
</dbReference>
<sequence>MKDLSKKGILENFTTVVAESQLEGKGQMNTHWHSAKGKNLLFTVYVALTGLPIALSPYVSFLVALKIREVLDGFLADKTKIQIKWPNDIMSYNQKITGILVENKIKQEKVFGTFIGIGINVNQLVFPDFLPNATSMSIISGVNYNKDLLLTTIINEFKKVLTVGYILENKEIIKKDYLSYLYKINIPSMFRDKAGNVFMAKVINVSDEGLLIVEKQDELAYSYAVKEISFL</sequence>
<proteinExistence type="predicted"/>
<evidence type="ECO:0000259" key="3">
    <source>
        <dbReference type="PROSITE" id="PS51733"/>
    </source>
</evidence>
<dbReference type="NCBIfam" id="TIGR00121">
    <property type="entry name" value="birA_ligase"/>
    <property type="match status" value="1"/>
</dbReference>
<evidence type="ECO:0000313" key="4">
    <source>
        <dbReference type="EMBL" id="NIJ46005.1"/>
    </source>
</evidence>
<dbReference type="EC" id="6.3.4.15" evidence="4"/>